<dbReference type="EMBL" id="BMPP01000005">
    <property type="protein sequence ID" value="GGK22801.1"/>
    <property type="molecule type" value="Genomic_DNA"/>
</dbReference>
<dbReference type="RefSeq" id="WP_189006165.1">
    <property type="nucleotide sequence ID" value="NZ_BMPP01000005.1"/>
</dbReference>
<protein>
    <submittedName>
        <fullName evidence="1">Uncharacterized protein</fullName>
    </submittedName>
</protein>
<comment type="caution">
    <text evidence="1">The sequence shown here is derived from an EMBL/GenBank/DDBJ whole genome shotgun (WGS) entry which is preliminary data.</text>
</comment>
<dbReference type="Proteomes" id="UP000647587">
    <property type="component" value="Unassembled WGS sequence"/>
</dbReference>
<organism evidence="1 2">
    <name type="scientific">Deinococcus malanensis</name>
    <dbReference type="NCBI Taxonomy" id="1706855"/>
    <lineage>
        <taxon>Bacteria</taxon>
        <taxon>Thermotogati</taxon>
        <taxon>Deinococcota</taxon>
        <taxon>Deinococci</taxon>
        <taxon>Deinococcales</taxon>
        <taxon>Deinococcaceae</taxon>
        <taxon>Deinococcus</taxon>
    </lineage>
</organism>
<reference evidence="2" key="1">
    <citation type="journal article" date="2019" name="Int. J. Syst. Evol. Microbiol.">
        <title>The Global Catalogue of Microorganisms (GCM) 10K type strain sequencing project: providing services to taxonomists for standard genome sequencing and annotation.</title>
        <authorList>
            <consortium name="The Broad Institute Genomics Platform"/>
            <consortium name="The Broad Institute Genome Sequencing Center for Infectious Disease"/>
            <person name="Wu L."/>
            <person name="Ma J."/>
        </authorList>
    </citation>
    <scope>NUCLEOTIDE SEQUENCE [LARGE SCALE GENOMIC DNA]</scope>
    <source>
        <strain evidence="2">JCM 30331</strain>
    </source>
</reference>
<name>A0ABQ2EUN1_9DEIO</name>
<sequence length="76" mass="8564">MPPSLLKQAMELALKLARDLDDHEMMARLRSLQAGPAPETPDERQSVIKEFSSINQALSARVKADYGQPKPIHRRL</sequence>
<evidence type="ECO:0000313" key="1">
    <source>
        <dbReference type="EMBL" id="GGK22801.1"/>
    </source>
</evidence>
<gene>
    <name evidence="1" type="ORF">GCM10008955_15340</name>
</gene>
<accession>A0ABQ2EUN1</accession>
<proteinExistence type="predicted"/>
<evidence type="ECO:0000313" key="2">
    <source>
        <dbReference type="Proteomes" id="UP000647587"/>
    </source>
</evidence>
<keyword evidence="2" id="KW-1185">Reference proteome</keyword>